<feature type="domain" description="AB hydrolase-1" evidence="9">
    <location>
        <begin position="45"/>
        <end position="351"/>
    </location>
</feature>
<dbReference type="PANTHER" id="PTHR32268:SF11">
    <property type="entry name" value="HOMOSERINE O-ACETYLTRANSFERASE"/>
    <property type="match status" value="1"/>
</dbReference>
<evidence type="ECO:0000256" key="8">
    <source>
        <dbReference type="PIRSR" id="PIRSR000443-1"/>
    </source>
</evidence>
<feature type="binding site" evidence="7">
    <location>
        <position position="348"/>
    </location>
    <ligand>
        <name>substrate</name>
    </ligand>
</feature>
<name>A0A0S6UDD0_NEOTH</name>
<keyword evidence="2 7" id="KW-0963">Cytoplasm</keyword>
<comment type="catalytic activity">
    <reaction evidence="7">
        <text>L-homoserine + acetyl-CoA = O-acetyl-L-homoserine + CoA</text>
        <dbReference type="Rhea" id="RHEA:13701"/>
        <dbReference type="ChEBI" id="CHEBI:57287"/>
        <dbReference type="ChEBI" id="CHEBI:57288"/>
        <dbReference type="ChEBI" id="CHEBI:57476"/>
        <dbReference type="ChEBI" id="CHEBI:57716"/>
        <dbReference type="EC" id="2.3.1.31"/>
    </reaction>
</comment>
<dbReference type="AlphaFoldDB" id="A0A0S6UDD0"/>
<keyword evidence="4 7" id="KW-0808">Transferase</keyword>
<dbReference type="GO" id="GO:0009092">
    <property type="term" value="P:homoserine metabolic process"/>
    <property type="evidence" value="ECO:0007669"/>
    <property type="project" value="TreeGrafter"/>
</dbReference>
<evidence type="ECO:0000256" key="2">
    <source>
        <dbReference type="ARBA" id="ARBA00022490"/>
    </source>
</evidence>
<dbReference type="HAMAP" id="MF_00296">
    <property type="entry name" value="MetX_acyltransf"/>
    <property type="match status" value="1"/>
</dbReference>
<evidence type="ECO:0000256" key="1">
    <source>
        <dbReference type="ARBA" id="ARBA00011738"/>
    </source>
</evidence>
<dbReference type="SUPFAM" id="SSF53474">
    <property type="entry name" value="alpha/beta-Hydrolases"/>
    <property type="match status" value="1"/>
</dbReference>
<proteinExistence type="inferred from homology"/>
<dbReference type="RefSeq" id="WP_025774810.1">
    <property type="nucleotide sequence ID" value="NZ_DF238840.1"/>
</dbReference>
<comment type="similarity">
    <text evidence="7">Belongs to the AB hydrolase superfamily. MetX family.</text>
</comment>
<gene>
    <name evidence="7" type="primary">metXA</name>
    <name evidence="10" type="ORF">MTY_2430</name>
</gene>
<evidence type="ECO:0000256" key="7">
    <source>
        <dbReference type="HAMAP-Rule" id="MF_00296"/>
    </source>
</evidence>
<evidence type="ECO:0000256" key="6">
    <source>
        <dbReference type="ARBA" id="ARBA00023315"/>
    </source>
</evidence>
<comment type="function">
    <text evidence="7">Transfers an acetyl group from acetyl-CoA to L-homoserine, forming acetyl-L-homoserine.</text>
</comment>
<protein>
    <recommendedName>
        <fullName evidence="7">Homoserine O-acetyltransferase</fullName>
        <shortName evidence="7">HAT</shortName>
        <ecNumber evidence="7">2.3.1.31</ecNumber>
    </recommendedName>
    <alternativeName>
        <fullName evidence="7">Homoserine transacetylase</fullName>
        <shortName evidence="7">HTA</shortName>
    </alternativeName>
</protein>
<keyword evidence="5 7" id="KW-0486">Methionine biosynthesis</keyword>
<organism evidence="10">
    <name type="scientific">Moorella thermoacetica Y72</name>
    <dbReference type="NCBI Taxonomy" id="1325331"/>
    <lineage>
        <taxon>Bacteria</taxon>
        <taxon>Bacillati</taxon>
        <taxon>Bacillota</taxon>
        <taxon>Clostridia</taxon>
        <taxon>Neomoorellales</taxon>
        <taxon>Neomoorellaceae</taxon>
        <taxon>Neomoorella</taxon>
    </lineage>
</organism>
<feature type="active site" evidence="7 8">
    <location>
        <position position="314"/>
    </location>
</feature>
<dbReference type="InterPro" id="IPR000073">
    <property type="entry name" value="AB_hydrolase_1"/>
</dbReference>
<feature type="active site" evidence="7 8">
    <location>
        <position position="347"/>
    </location>
</feature>
<dbReference type="UniPathway" id="UPA00051">
    <property type="reaction ID" value="UER00074"/>
</dbReference>
<evidence type="ECO:0000313" key="10">
    <source>
        <dbReference type="EMBL" id="GAF27089.1"/>
    </source>
</evidence>
<dbReference type="Proteomes" id="UP000063718">
    <property type="component" value="Unassembled WGS sequence"/>
</dbReference>
<dbReference type="GO" id="GO:0009086">
    <property type="term" value="P:methionine biosynthetic process"/>
    <property type="evidence" value="ECO:0007669"/>
    <property type="project" value="UniProtKB-UniRule"/>
</dbReference>
<dbReference type="EC" id="2.3.1.31" evidence="7"/>
<comment type="subunit">
    <text evidence="1 7">Homodimer.</text>
</comment>
<dbReference type="EMBL" id="DF238840">
    <property type="protein sequence ID" value="GAF27089.1"/>
    <property type="molecule type" value="Genomic_DNA"/>
</dbReference>
<dbReference type="Gene3D" id="1.10.1740.110">
    <property type="match status" value="1"/>
</dbReference>
<evidence type="ECO:0000259" key="9">
    <source>
        <dbReference type="Pfam" id="PF00561"/>
    </source>
</evidence>
<evidence type="ECO:0000256" key="3">
    <source>
        <dbReference type="ARBA" id="ARBA00022605"/>
    </source>
</evidence>
<dbReference type="InterPro" id="IPR008220">
    <property type="entry name" value="HAT_MetX-like"/>
</dbReference>
<dbReference type="PANTHER" id="PTHR32268">
    <property type="entry name" value="HOMOSERINE O-ACETYLTRANSFERASE"/>
    <property type="match status" value="1"/>
</dbReference>
<accession>A0A0S6UDD0</accession>
<comment type="pathway">
    <text evidence="7">Amino-acid biosynthesis; L-methionine biosynthesis via de novo pathway; O-acetyl-L-homoserine from L-homoserine: step 1/1.</text>
</comment>
<dbReference type="Gene3D" id="3.40.50.1820">
    <property type="entry name" value="alpha/beta hydrolase"/>
    <property type="match status" value="1"/>
</dbReference>
<feature type="binding site" evidence="7">
    <location>
        <position position="220"/>
    </location>
    <ligand>
        <name>substrate</name>
    </ligand>
</feature>
<evidence type="ECO:0000256" key="5">
    <source>
        <dbReference type="ARBA" id="ARBA00023167"/>
    </source>
</evidence>
<dbReference type="InterPro" id="IPR029058">
    <property type="entry name" value="AB_hydrolase_fold"/>
</dbReference>
<comment type="subcellular location">
    <subcellularLocation>
        <location evidence="7">Cytoplasm</location>
    </subcellularLocation>
</comment>
<reference evidence="10" key="1">
    <citation type="journal article" date="2014" name="Gene">
        <title>Genome-guided analysis of transformation efficiency and carbon dioxide assimilation by Moorella thermoacetica Y72.</title>
        <authorList>
            <person name="Tsukahara K."/>
            <person name="Kita A."/>
            <person name="Nakashimada Y."/>
            <person name="Hoshino T."/>
            <person name="Murakami K."/>
        </authorList>
    </citation>
    <scope>NUCLEOTIDE SEQUENCE [LARGE SCALE GENOMIC DNA]</scope>
    <source>
        <strain evidence="10">Y72</strain>
    </source>
</reference>
<feature type="active site" description="Nucleophile" evidence="7 8">
    <location>
        <position position="151"/>
    </location>
</feature>
<sequence length="374" mass="41683">MDGVGIVTTRFYEWSQCLHLESGAQLGPLTIAYETYGELNAAGNNAILVLHALTGNAHIAGRNFPDERYPGWWDPLVGPDRALDTRRYFIVCANVLGSCYGTTGPTSINPATGKPYGMDFPAITIRDMVRAQKILLDYLGVKRLVAAIGGSMGGMQVLEWGFLYPQMLDAIIPIATCGRTTPMQIAFHHVQREAIYADPDWQGGNYYGTAGPRRGLALARQIGIITYKSDPSWNMKFGRNLVDPRKYFQLEGQFEVESYLAYQGRKLVDRFDANSYLYLTKAVDLHDVSQGRGSYNEVWRDFPCPCLGIGISSDFLFPPYQVQEIVRMINDGGGHARYAEIDSPYGHDAFLIEFNQLAAIIQPFLKELRPDLAA</sequence>
<dbReference type="NCBIfam" id="TIGR01392">
    <property type="entry name" value="homoserO_Ac_trn"/>
    <property type="match status" value="1"/>
</dbReference>
<dbReference type="FunFam" id="1.10.1740.110:FF:000001">
    <property type="entry name" value="Homoserine O-acetyltransferase"/>
    <property type="match status" value="1"/>
</dbReference>
<dbReference type="NCBIfam" id="NF001209">
    <property type="entry name" value="PRK00175.1"/>
    <property type="match status" value="1"/>
</dbReference>
<dbReference type="Pfam" id="PF00561">
    <property type="entry name" value="Abhydrolase_1"/>
    <property type="match status" value="1"/>
</dbReference>
<dbReference type="PIRSF" id="PIRSF000443">
    <property type="entry name" value="Homoser_Ac_trans"/>
    <property type="match status" value="1"/>
</dbReference>
<dbReference type="GO" id="GO:0005737">
    <property type="term" value="C:cytoplasm"/>
    <property type="evidence" value="ECO:0007669"/>
    <property type="project" value="UniProtKB-SubCell"/>
</dbReference>
<keyword evidence="3 7" id="KW-0028">Amino-acid biosynthesis</keyword>
<evidence type="ECO:0000256" key="4">
    <source>
        <dbReference type="ARBA" id="ARBA00022679"/>
    </source>
</evidence>
<keyword evidence="6 7" id="KW-0012">Acyltransferase</keyword>
<comment type="caution">
    <text evidence="7">Lacks conserved residue(s) required for the propagation of feature annotation.</text>
</comment>
<dbReference type="GO" id="GO:0004414">
    <property type="term" value="F:homoserine O-acetyltransferase activity"/>
    <property type="evidence" value="ECO:0007669"/>
    <property type="project" value="UniProtKB-UniRule"/>
</dbReference>